<dbReference type="Pfam" id="PF14465">
    <property type="entry name" value="WHD_1st_NFRKB"/>
    <property type="match status" value="1"/>
</dbReference>
<evidence type="ECO:0000259" key="9">
    <source>
        <dbReference type="PROSITE" id="PS51916"/>
    </source>
</evidence>
<dbReference type="Pfam" id="PF25793">
    <property type="entry name" value="WHD_2nd_NFRKB"/>
    <property type="match status" value="1"/>
</dbReference>
<accession>A0A9N9RS69</accession>
<dbReference type="CDD" id="cd21865">
    <property type="entry name" value="DEUBAD_NFRKB"/>
    <property type="match status" value="1"/>
</dbReference>
<reference evidence="10" key="1">
    <citation type="submission" date="2022-01" db="EMBL/GenBank/DDBJ databases">
        <authorList>
            <person name="King R."/>
        </authorList>
    </citation>
    <scope>NUCLEOTIDE SEQUENCE</scope>
</reference>
<gene>
    <name evidence="10" type="ORF">CHIRRI_LOCUS6850</name>
</gene>
<dbReference type="GO" id="GO:0002020">
    <property type="term" value="F:protease binding"/>
    <property type="evidence" value="ECO:0007669"/>
    <property type="project" value="TreeGrafter"/>
</dbReference>
<keyword evidence="7" id="KW-0539">Nucleus</keyword>
<dbReference type="Pfam" id="PF13919">
    <property type="entry name" value="ASXH"/>
    <property type="match status" value="1"/>
</dbReference>
<evidence type="ECO:0000256" key="8">
    <source>
        <dbReference type="SAM" id="MobiDB-lite"/>
    </source>
</evidence>
<evidence type="ECO:0000256" key="2">
    <source>
        <dbReference type="ARBA" id="ARBA00022723"/>
    </source>
</evidence>
<evidence type="ECO:0000256" key="3">
    <source>
        <dbReference type="ARBA" id="ARBA00022771"/>
    </source>
</evidence>
<reference evidence="10" key="2">
    <citation type="submission" date="2022-10" db="EMBL/GenBank/DDBJ databases">
        <authorList>
            <consortium name="ENA_rothamsted_submissions"/>
            <consortium name="culmorum"/>
            <person name="King R."/>
        </authorList>
    </citation>
    <scope>NUCLEOTIDE SEQUENCE</scope>
</reference>
<evidence type="ECO:0000256" key="7">
    <source>
        <dbReference type="ARBA" id="ARBA00023242"/>
    </source>
</evidence>
<comment type="subcellular location">
    <subcellularLocation>
        <location evidence="1">Nucleus</location>
    </subcellularLocation>
</comment>
<dbReference type="InterPro" id="IPR038106">
    <property type="entry name" value="NFRKB_winged_sf"/>
</dbReference>
<dbReference type="PROSITE" id="PS51916">
    <property type="entry name" value="DEUBAD"/>
    <property type="match status" value="1"/>
</dbReference>
<dbReference type="InterPro" id="IPR024867">
    <property type="entry name" value="NFRKB"/>
</dbReference>
<dbReference type="InterPro" id="IPR025220">
    <property type="entry name" value="NFRKB_WH_1"/>
</dbReference>
<dbReference type="PANTHER" id="PTHR13052:SF3">
    <property type="entry name" value="NUCLEAR FACTOR RELATED TO KAPPA-B-BINDING PROTEIN"/>
    <property type="match status" value="1"/>
</dbReference>
<feature type="region of interest" description="Disordered" evidence="8">
    <location>
        <begin position="1492"/>
        <end position="1517"/>
    </location>
</feature>
<dbReference type="InterPro" id="IPR044867">
    <property type="entry name" value="DEUBAD_dom"/>
</dbReference>
<protein>
    <recommendedName>
        <fullName evidence="9">DEUBAD domain-containing protein</fullName>
    </recommendedName>
</protein>
<feature type="region of interest" description="Disordered" evidence="8">
    <location>
        <begin position="1"/>
        <end position="28"/>
    </location>
</feature>
<sequence>MNSDCLLQDQENISDSESSEATILSSNESFSESVPENCEVAKILDHKLQLPKDLCEDGQIFHELFSTSTWNGLSNEEKEHLTKFLPEFPENSKREQDNTVQLLFSNKIFRFGQTPLDQFHANLQDGNYRPDIAHYRKCILKEEERDQRIRECERISLLAEKMVISREKQLRYAYTSGDTHLNSDDKLSRSKLSASIAAMRGNKRYFQELLKVFDELNYSLSDDETIPNRSHLQLTKKQIKQFSDQDNVESVADFRIVSTTSTKEKNWDHMTESIISNEKYKQMLRNFRKRKNIEPDHAEMEIGEIKLKEIISRSSLLNSRKILIGNSCTISNKKPSTSDSIRIKQETSTKPIINLGIAAKNQIQKPQNKNLCKVDVQEKPLKLGSQSETDEEDWIKANIIKIEPNENSTQSKGNMKLEQKVQKIQQKMKIPYQQQQQLANTNVFNRKRSNIDNVQPRAGKKIIIDAGGIVKPSFITKNMSTIQNNISKKNLVLDTSINTEYEVVEYSPEMTHDTQNCFLSLIRDIFCSTTDHRIKLEELRKRINVWLKNPVALTNIWFKDVEQWGSLLISAVHFLSGEFLDQPQHFVPYLEFKSQMNIYQWIGAGRDSDARMLSLNQYWLSRRNDMGIKASNALKQKPFTKILTNPEKNESNYLLQSISPPNHRCRSTWKVQCPTKSELAEFQTQEQKRYENPYFPFIYYQHGYESVVGPLRDMHLPVSVITKARDNNILIPDRPNYITTVAIVRDAIARLPNGEGTFDAICELVKYSKFLTLNLSENVIRSFVSTALDTISSENHDSSAKFDNKRKLWVYMHRNRSEEEFERIYQQQQGNIKPKKAAYRKINPMENIIRVSTNNSGNGNSTGSATTIKVSKVNTDSEMMQQMPALAAFETKKINQMHSSPPPLKISPKRFIKTVNSDKSIEAFDVEASLDAHTTPIVKASDSKTSRVILKATPQMSQLQTNNLMMGAISAGRSQSTKVTTVLGSKKIIGKPVTIGQNETISIVSQSNLSNNSNYIVTMSPSNGDRLKSSEPPALQATSLQQAKPTMSQKSFVMVSANNEKMSLSQQSQKFIIASSTPQLGNQKGGKVITLPRNQTPMLSQQKQILTNVIVQQQKAKSGQQIMLSANNTQKIPISINSSVQTSSTPTTIIQIQQPSTSITNSNLNSTKSTVFQLRQLKQDGSQQTMILKPQIIKNVGSNSDLPAPPLIVNKILKSTANSVLQGSQIITTTAQKMSTETTNSPIFARVVSSGGRQLIDGIMPKNAGTFKLAGAGGVQQNVLQISGSPQYTVVSKGKTIVSPSTKITTSKSNTTTNLTPTQNILITSHTNNSNQAIMQSSSHVQHQPLKIVQGGTITAQQLLNAKLINVQALGNKGFKPSSGIKMLNSQGYITNLGTKTGGVPIIIAGKSTNQASTNQTGQGIVLQANSSQNNTFILNSNQTTLKMQGNIISQPQQTVVLGNQVLKVQSLNQMQAQKQSTSSAKSNTETVVLATNSGKNQTINNPSSPNQDGKQMSVTNSSGQQIILGSTLKVLKNMISKNNNMSQQTARVVLTPSSGSQGGQFAQQIILPANFQGIKTLKVIQQARLVQNNVGNTSGVADNKTVTLANNQDEGTNE</sequence>
<keyword evidence="3" id="KW-0863">Zinc-finger</keyword>
<evidence type="ECO:0000256" key="6">
    <source>
        <dbReference type="ARBA" id="ARBA00023163"/>
    </source>
</evidence>
<evidence type="ECO:0000313" key="11">
    <source>
        <dbReference type="Proteomes" id="UP001153620"/>
    </source>
</evidence>
<dbReference type="InterPro" id="IPR028020">
    <property type="entry name" value="ASX_DEUBAD_dom"/>
</dbReference>
<evidence type="ECO:0000256" key="1">
    <source>
        <dbReference type="ARBA" id="ARBA00004123"/>
    </source>
</evidence>
<dbReference type="Proteomes" id="UP001153620">
    <property type="component" value="Chromosome 2"/>
</dbReference>
<dbReference type="PANTHER" id="PTHR13052">
    <property type="entry name" value="NFRKB-RELATED"/>
    <property type="match status" value="1"/>
</dbReference>
<feature type="compositionally biased region" description="Polar residues" evidence="8">
    <location>
        <begin position="1"/>
        <end position="11"/>
    </location>
</feature>
<keyword evidence="11" id="KW-1185">Reference proteome</keyword>
<dbReference type="GO" id="GO:0031011">
    <property type="term" value="C:Ino80 complex"/>
    <property type="evidence" value="ECO:0007669"/>
    <property type="project" value="InterPro"/>
</dbReference>
<dbReference type="Gene3D" id="1.10.10.2430">
    <property type="entry name" value="NFRKB winged helix-like domain"/>
    <property type="match status" value="1"/>
</dbReference>
<dbReference type="OrthoDB" id="70874at2759"/>
<evidence type="ECO:0000313" key="10">
    <source>
        <dbReference type="EMBL" id="CAG9803955.1"/>
    </source>
</evidence>
<dbReference type="InterPro" id="IPR057748">
    <property type="entry name" value="NFRKB_WH_2"/>
</dbReference>
<keyword evidence="5" id="KW-0805">Transcription regulation</keyword>
<feature type="compositionally biased region" description="Polar residues" evidence="8">
    <location>
        <begin position="19"/>
        <end position="28"/>
    </location>
</feature>
<keyword evidence="2" id="KW-0479">Metal-binding</keyword>
<evidence type="ECO:0000256" key="4">
    <source>
        <dbReference type="ARBA" id="ARBA00022833"/>
    </source>
</evidence>
<evidence type="ECO:0000256" key="5">
    <source>
        <dbReference type="ARBA" id="ARBA00023015"/>
    </source>
</evidence>
<feature type="region of interest" description="Disordered" evidence="8">
    <location>
        <begin position="1593"/>
        <end position="1615"/>
    </location>
</feature>
<dbReference type="GO" id="GO:0008270">
    <property type="term" value="F:zinc ion binding"/>
    <property type="evidence" value="ECO:0007669"/>
    <property type="project" value="UniProtKB-KW"/>
</dbReference>
<name>A0A9N9RS69_9DIPT</name>
<keyword evidence="6" id="KW-0804">Transcription</keyword>
<feature type="domain" description="DEUBAD" evidence="9">
    <location>
        <begin position="51"/>
        <end position="168"/>
    </location>
</feature>
<proteinExistence type="predicted"/>
<dbReference type="EMBL" id="OU895878">
    <property type="protein sequence ID" value="CAG9803955.1"/>
    <property type="molecule type" value="Genomic_DNA"/>
</dbReference>
<organism evidence="10 11">
    <name type="scientific">Chironomus riparius</name>
    <dbReference type="NCBI Taxonomy" id="315576"/>
    <lineage>
        <taxon>Eukaryota</taxon>
        <taxon>Metazoa</taxon>
        <taxon>Ecdysozoa</taxon>
        <taxon>Arthropoda</taxon>
        <taxon>Hexapoda</taxon>
        <taxon>Insecta</taxon>
        <taxon>Pterygota</taxon>
        <taxon>Neoptera</taxon>
        <taxon>Endopterygota</taxon>
        <taxon>Diptera</taxon>
        <taxon>Nematocera</taxon>
        <taxon>Chironomoidea</taxon>
        <taxon>Chironomidae</taxon>
        <taxon>Chironominae</taxon>
        <taxon>Chironomus</taxon>
    </lineage>
</organism>
<keyword evidence="4" id="KW-0862">Zinc</keyword>